<evidence type="ECO:0000313" key="2">
    <source>
        <dbReference type="EMBL" id="CAH0371233.1"/>
    </source>
</evidence>
<evidence type="ECO:0000256" key="1">
    <source>
        <dbReference type="SAM" id="MobiDB-lite"/>
    </source>
</evidence>
<feature type="region of interest" description="Disordered" evidence="1">
    <location>
        <begin position="606"/>
        <end position="713"/>
    </location>
</feature>
<dbReference type="Gene3D" id="1.25.40.20">
    <property type="entry name" value="Ankyrin repeat-containing domain"/>
    <property type="match status" value="1"/>
</dbReference>
<gene>
    <name evidence="2" type="ORF">PECAL_3P11640</name>
</gene>
<feature type="compositionally biased region" description="Low complexity" evidence="1">
    <location>
        <begin position="72"/>
        <end position="98"/>
    </location>
</feature>
<dbReference type="PANTHER" id="PTHR45733:SF8">
    <property type="entry name" value="FORMIN-J"/>
    <property type="match status" value="1"/>
</dbReference>
<comment type="caution">
    <text evidence="2">The sequence shown here is derived from an EMBL/GenBank/DDBJ whole genome shotgun (WGS) entry which is preliminary data.</text>
</comment>
<dbReference type="InterPro" id="IPR051144">
    <property type="entry name" value="Formin_homology_domain"/>
</dbReference>
<dbReference type="InterPro" id="IPR002110">
    <property type="entry name" value="Ankyrin_rpt"/>
</dbReference>
<feature type="region of interest" description="Disordered" evidence="1">
    <location>
        <begin position="394"/>
        <end position="418"/>
    </location>
</feature>
<dbReference type="Pfam" id="PF00023">
    <property type="entry name" value="Ank"/>
    <property type="match status" value="1"/>
</dbReference>
<dbReference type="EMBL" id="CAKKNE010000003">
    <property type="protein sequence ID" value="CAH0371233.1"/>
    <property type="molecule type" value="Genomic_DNA"/>
</dbReference>
<feature type="compositionally biased region" description="Basic residues" evidence="1">
    <location>
        <begin position="672"/>
        <end position="682"/>
    </location>
</feature>
<feature type="compositionally biased region" description="Pro residues" evidence="1">
    <location>
        <begin position="612"/>
        <end position="628"/>
    </location>
</feature>
<dbReference type="PANTHER" id="PTHR45733">
    <property type="entry name" value="FORMIN-J"/>
    <property type="match status" value="1"/>
</dbReference>
<evidence type="ECO:0000313" key="3">
    <source>
        <dbReference type="Proteomes" id="UP000789595"/>
    </source>
</evidence>
<dbReference type="Proteomes" id="UP000789595">
    <property type="component" value="Unassembled WGS sequence"/>
</dbReference>
<name>A0A8J2SFQ4_9STRA</name>
<protein>
    <submittedName>
        <fullName evidence="2">Uncharacterized protein</fullName>
    </submittedName>
</protein>
<feature type="region of interest" description="Disordered" evidence="1">
    <location>
        <begin position="333"/>
        <end position="382"/>
    </location>
</feature>
<sequence length="812" mass="86269">MDSSYGAPAAADDQGHLHALLKLSNEDAPPPPPARGEHPALSMMRRSPPTTPPQVRKSLQEATPSPPRVPRVRPGSTGSTTASSISDSVNSVSVSTPSIAERSMRKMISNLGPPRSIHMEDEDPTKPVKWRSLRSRGAKLYAWATAARLSAEGRGAGVNLGFDPASPVQSIKKMEKEASETSLELMRIKATRKQQLGEKAKRERALALEATTRMLDYLAAGGGEAQMGSRLSIDALREIGASDEISSEDRRRSRHHRRGSSAGSTISDADSYGESFASNSYSDRQAHPLFTRSAQKAPRDADSSDDDGAGGALASHLATFKFRRALDAAAGSHKEQQDLKTVLGNSKAQPRLSGAAQRAAAAFAARGGGRKEPRAPPWSPFQEELAPQSIGLELSDDEAPKRAHRRQPSQEVPRLGAEAPRKARVELWPETEAVLRLHAAIARGDARAVRAAAVEGARGGPVGAFATMARALHVAAARDGAFGAPRAGVVELLVSLGADACAPDAIGATPLHVAAACGNASALAALLRSATCDNDDGDGAAEQAAARRCHAGLTPLEVSLTRRRDARELFASLLCRARAFDVDFTDGPLGIKLALVRHTIPRSAPAGGLFAPAPPSTRPPPPPPPPPLSSRRRRPSSEDGERPLVAMDKPPRRHRRTASDGAAPWQDDASRRAARHARRLRSLARERGAPVPPPIPELRRKSNGEAADDFCGPRAPPARTLLVSSVSDSSQARGLLEPGDQLLALNGLVLAPPDEAGFQALMGRIKTLSRPLRATFVAGSFPHLSVEDDPCIDLLTRFSPAPRPENQDDEPR</sequence>
<proteinExistence type="predicted"/>
<dbReference type="AlphaFoldDB" id="A0A8J2SFQ4"/>
<organism evidence="2 3">
    <name type="scientific">Pelagomonas calceolata</name>
    <dbReference type="NCBI Taxonomy" id="35677"/>
    <lineage>
        <taxon>Eukaryota</taxon>
        <taxon>Sar</taxon>
        <taxon>Stramenopiles</taxon>
        <taxon>Ochrophyta</taxon>
        <taxon>Pelagophyceae</taxon>
        <taxon>Pelagomonadales</taxon>
        <taxon>Pelagomonadaceae</taxon>
        <taxon>Pelagomonas</taxon>
    </lineage>
</organism>
<keyword evidence="3" id="KW-1185">Reference proteome</keyword>
<feature type="compositionally biased region" description="Low complexity" evidence="1">
    <location>
        <begin position="354"/>
        <end position="365"/>
    </location>
</feature>
<accession>A0A8J2SFQ4</accession>
<feature type="region of interest" description="Disordered" evidence="1">
    <location>
        <begin position="1"/>
        <end position="103"/>
    </location>
</feature>
<dbReference type="SUPFAM" id="SSF48403">
    <property type="entry name" value="Ankyrin repeat"/>
    <property type="match status" value="1"/>
</dbReference>
<dbReference type="InterPro" id="IPR036770">
    <property type="entry name" value="Ankyrin_rpt-contain_sf"/>
</dbReference>
<reference evidence="2" key="1">
    <citation type="submission" date="2021-11" db="EMBL/GenBank/DDBJ databases">
        <authorList>
            <consortium name="Genoscope - CEA"/>
            <person name="William W."/>
        </authorList>
    </citation>
    <scope>NUCLEOTIDE SEQUENCE</scope>
</reference>
<feature type="region of interest" description="Disordered" evidence="1">
    <location>
        <begin position="244"/>
        <end position="271"/>
    </location>
</feature>